<reference evidence="1" key="1">
    <citation type="journal article" date="2015" name="Nature">
        <title>Complex archaea that bridge the gap between prokaryotes and eukaryotes.</title>
        <authorList>
            <person name="Spang A."/>
            <person name="Saw J.H."/>
            <person name="Jorgensen S.L."/>
            <person name="Zaremba-Niedzwiedzka K."/>
            <person name="Martijn J."/>
            <person name="Lind A.E."/>
            <person name="van Eijk R."/>
            <person name="Schleper C."/>
            <person name="Guy L."/>
            <person name="Ettema T.J."/>
        </authorList>
    </citation>
    <scope>NUCLEOTIDE SEQUENCE</scope>
</reference>
<dbReference type="AlphaFoldDB" id="A0A0F9MD78"/>
<name>A0A0F9MD78_9ZZZZ</name>
<proteinExistence type="predicted"/>
<evidence type="ECO:0000313" key="1">
    <source>
        <dbReference type="EMBL" id="KKN05280.1"/>
    </source>
</evidence>
<dbReference type="EMBL" id="LAZR01004823">
    <property type="protein sequence ID" value="KKN05280.1"/>
    <property type="molecule type" value="Genomic_DNA"/>
</dbReference>
<organism evidence="1">
    <name type="scientific">marine sediment metagenome</name>
    <dbReference type="NCBI Taxonomy" id="412755"/>
    <lineage>
        <taxon>unclassified sequences</taxon>
        <taxon>metagenomes</taxon>
        <taxon>ecological metagenomes</taxon>
    </lineage>
</organism>
<gene>
    <name evidence="1" type="ORF">LCGC14_1088940</name>
</gene>
<protein>
    <submittedName>
        <fullName evidence="1">Uncharacterized protein</fullName>
    </submittedName>
</protein>
<comment type="caution">
    <text evidence="1">The sequence shown here is derived from an EMBL/GenBank/DDBJ whole genome shotgun (WGS) entry which is preliminary data.</text>
</comment>
<accession>A0A0F9MD78</accession>
<sequence length="250" mass="25008">MDGEGLGGVAWCVGMGWGVGWDGVGSGVFRRGVGLWDGGGSENPWAGELFLGNVADTDGDVFGGLGGAEGGNEFGGDVFYAEREAGSAFPEKLPAVKVGLGGGTVRARTLDGHWVIGIIWELGPSGCDGGSAACGTDWSKDGGGAGEGGGGKKGERVVIAEVKGEFKVEVVAGEGAGYAESIFPEDQASGGVPCGAGFVGEVVPAKLLVFEAEVELAESWVGAFDGYFSFTNERSGAALGEVEAAEVSGD</sequence>